<evidence type="ECO:0008006" key="4">
    <source>
        <dbReference type="Google" id="ProtNLM"/>
    </source>
</evidence>
<feature type="chain" id="PRO_5015398516" description="TPR repeat" evidence="1">
    <location>
        <begin position="26"/>
        <end position="275"/>
    </location>
</feature>
<dbReference type="PANTHER" id="PTHR43628">
    <property type="entry name" value="ACTIVATOR OF C KINASE PROTEIN 1-RELATED"/>
    <property type="match status" value="1"/>
</dbReference>
<evidence type="ECO:0000256" key="1">
    <source>
        <dbReference type="SAM" id="SignalP"/>
    </source>
</evidence>
<reference evidence="2 3" key="1">
    <citation type="submission" date="2018-04" db="EMBL/GenBank/DDBJ databases">
        <title>Genome sequencing of Gemmobacter.</title>
        <authorList>
            <person name="Yi H."/>
            <person name="Baek M.-G."/>
        </authorList>
    </citation>
    <scope>NUCLEOTIDE SEQUENCE [LARGE SCALE GENOMIC DNA]</scope>
    <source>
        <strain evidence="2 3">HYN0069</strain>
    </source>
</reference>
<proteinExistence type="predicted"/>
<dbReference type="SMART" id="SM00671">
    <property type="entry name" value="SEL1"/>
    <property type="match status" value="4"/>
</dbReference>
<evidence type="ECO:0000313" key="2">
    <source>
        <dbReference type="EMBL" id="AWB47897.1"/>
    </source>
</evidence>
<organism evidence="2 3">
    <name type="scientific">Paragemmobacter aquarius</name>
    <dbReference type="NCBI Taxonomy" id="2169400"/>
    <lineage>
        <taxon>Bacteria</taxon>
        <taxon>Pseudomonadati</taxon>
        <taxon>Pseudomonadota</taxon>
        <taxon>Alphaproteobacteria</taxon>
        <taxon>Rhodobacterales</taxon>
        <taxon>Paracoccaceae</taxon>
        <taxon>Paragemmobacter</taxon>
    </lineage>
</organism>
<gene>
    <name evidence="2" type="ORF">HYN69_04665</name>
</gene>
<dbReference type="EMBL" id="CP028918">
    <property type="protein sequence ID" value="AWB47897.1"/>
    <property type="molecule type" value="Genomic_DNA"/>
</dbReference>
<dbReference type="OrthoDB" id="8235393at2"/>
<feature type="signal peptide" evidence="1">
    <location>
        <begin position="1"/>
        <end position="25"/>
    </location>
</feature>
<protein>
    <recommendedName>
        <fullName evidence="4">TPR repeat</fullName>
    </recommendedName>
</protein>
<dbReference type="Pfam" id="PF08238">
    <property type="entry name" value="Sel1"/>
    <property type="match status" value="4"/>
</dbReference>
<keyword evidence="1" id="KW-0732">Signal</keyword>
<name>A0A2S0UJ88_9RHOB</name>
<dbReference type="RefSeq" id="WP_108434721.1">
    <property type="nucleotide sequence ID" value="NZ_CP028918.1"/>
</dbReference>
<dbReference type="Gene3D" id="1.25.40.10">
    <property type="entry name" value="Tetratricopeptide repeat domain"/>
    <property type="match status" value="2"/>
</dbReference>
<sequence length="275" mass="30003">MSFSRSLFVMYVIFGVSTSGSFAFADCASDGERAINEGKWVEAENILKPCAEAQNPEAQSLLGGLYALPQSGLEDPDLALRWTEAAATQGSWLALSNLAYYYEKGLLGLQADTDRSIALHEAAIKAGSEASKYRLAQLFVFGIGVSADEKAAIALLETRQGEKVGDAHFQVGGMFKNGYDGSGEGSSIDRARLYYEQSARLGHRGAQFFLSELLLDMEEKEMRDEAYLWMAVAALNQHPQALELWHKIEAGADPKIFSELKNAAATCISSQYKNC</sequence>
<evidence type="ECO:0000313" key="3">
    <source>
        <dbReference type="Proteomes" id="UP000244496"/>
    </source>
</evidence>
<dbReference type="InterPro" id="IPR006597">
    <property type="entry name" value="Sel1-like"/>
</dbReference>
<dbReference type="PANTHER" id="PTHR43628:SF1">
    <property type="entry name" value="CHITIN SYNTHASE REGULATORY FACTOR 2-RELATED"/>
    <property type="match status" value="1"/>
</dbReference>
<dbReference type="Proteomes" id="UP000244496">
    <property type="component" value="Chromosome"/>
</dbReference>
<dbReference type="InterPro" id="IPR052945">
    <property type="entry name" value="Mitotic_Regulator"/>
</dbReference>
<keyword evidence="3" id="KW-1185">Reference proteome</keyword>
<accession>A0A2S0UJ88</accession>
<dbReference type="InterPro" id="IPR011990">
    <property type="entry name" value="TPR-like_helical_dom_sf"/>
</dbReference>
<dbReference type="SUPFAM" id="SSF81901">
    <property type="entry name" value="HCP-like"/>
    <property type="match status" value="1"/>
</dbReference>
<dbReference type="AlphaFoldDB" id="A0A2S0UJ88"/>
<dbReference type="KEGG" id="geh:HYN69_04665"/>